<feature type="region of interest" description="Disordered" evidence="1">
    <location>
        <begin position="244"/>
        <end position="289"/>
    </location>
</feature>
<organism evidence="2 3">
    <name type="scientific">Adineta ricciae</name>
    <name type="common">Rotifer</name>
    <dbReference type="NCBI Taxonomy" id="249248"/>
    <lineage>
        <taxon>Eukaryota</taxon>
        <taxon>Metazoa</taxon>
        <taxon>Spiralia</taxon>
        <taxon>Gnathifera</taxon>
        <taxon>Rotifera</taxon>
        <taxon>Eurotatoria</taxon>
        <taxon>Bdelloidea</taxon>
        <taxon>Adinetida</taxon>
        <taxon>Adinetidae</taxon>
        <taxon>Adineta</taxon>
    </lineage>
</organism>
<evidence type="ECO:0000256" key="1">
    <source>
        <dbReference type="SAM" id="MobiDB-lite"/>
    </source>
</evidence>
<dbReference type="Proteomes" id="UP000663852">
    <property type="component" value="Unassembled WGS sequence"/>
</dbReference>
<dbReference type="AlphaFoldDB" id="A0A813R1C8"/>
<dbReference type="OrthoDB" id="9988623at2759"/>
<sequence>MQIFLFIRVPARAYRYVNKILLSATNTNILQVEISENMKKVSIVCLVFIGFLALNYNNVKADDGDSFEEDRSEALDFLRRTVFHPTLTKCEEQKREAKEDYEERCEPSNPIYRNRNSQRNCPDLNTWDAFKNYEIRDGLATFGDLKPKVNLPKLPKLPTSDEVSKKIYDKVTGARKHSANANRFLKRTLFHPGSTKCEEQKREAREDYEERCEPSFPLYRNTGTHRFCPDINSWSEFENYEIGNGYDGRDPTSATPYIDRNRYNTVNRDGDRRNRPPPIVPDRNNDYEN</sequence>
<gene>
    <name evidence="2" type="ORF">EDS130_LOCUS3552</name>
</gene>
<protein>
    <submittedName>
        <fullName evidence="2">Uncharacterized protein</fullName>
    </submittedName>
</protein>
<reference evidence="2" key="1">
    <citation type="submission" date="2021-02" db="EMBL/GenBank/DDBJ databases">
        <authorList>
            <person name="Nowell W R."/>
        </authorList>
    </citation>
    <scope>NUCLEOTIDE SEQUENCE</scope>
</reference>
<comment type="caution">
    <text evidence="2">The sequence shown here is derived from an EMBL/GenBank/DDBJ whole genome shotgun (WGS) entry which is preliminary data.</text>
</comment>
<evidence type="ECO:0000313" key="2">
    <source>
        <dbReference type="EMBL" id="CAF0775549.1"/>
    </source>
</evidence>
<evidence type="ECO:0000313" key="3">
    <source>
        <dbReference type="Proteomes" id="UP000663852"/>
    </source>
</evidence>
<proteinExistence type="predicted"/>
<dbReference type="EMBL" id="CAJNOJ010000009">
    <property type="protein sequence ID" value="CAF0775549.1"/>
    <property type="molecule type" value="Genomic_DNA"/>
</dbReference>
<accession>A0A813R1C8</accession>
<name>A0A813R1C8_ADIRI</name>